<dbReference type="EMBL" id="BAAAHE010000016">
    <property type="protein sequence ID" value="GAA0619626.1"/>
    <property type="molecule type" value="Genomic_DNA"/>
</dbReference>
<comment type="caution">
    <text evidence="3">The sequence shown here is derived from an EMBL/GenBank/DDBJ whole genome shotgun (WGS) entry which is preliminary data.</text>
</comment>
<reference evidence="4" key="1">
    <citation type="journal article" date="2019" name="Int. J. Syst. Evol. Microbiol.">
        <title>The Global Catalogue of Microorganisms (GCM) 10K type strain sequencing project: providing services to taxonomists for standard genome sequencing and annotation.</title>
        <authorList>
            <consortium name="The Broad Institute Genomics Platform"/>
            <consortium name="The Broad Institute Genome Sequencing Center for Infectious Disease"/>
            <person name="Wu L."/>
            <person name="Ma J."/>
        </authorList>
    </citation>
    <scope>NUCLEOTIDE SEQUENCE [LARGE SCALE GENOMIC DNA]</scope>
    <source>
        <strain evidence="4">JCM 10671</strain>
    </source>
</reference>
<evidence type="ECO:0000256" key="1">
    <source>
        <dbReference type="RuleBase" id="RU003513"/>
    </source>
</evidence>
<dbReference type="PANTHER" id="PTHR43174:SF1">
    <property type="entry name" value="UDP-N-ACETYLGLUCOSAMINE 2-EPIMERASE"/>
    <property type="match status" value="1"/>
</dbReference>
<evidence type="ECO:0000313" key="3">
    <source>
        <dbReference type="EMBL" id="GAA0619626.1"/>
    </source>
</evidence>
<dbReference type="InterPro" id="IPR029767">
    <property type="entry name" value="WecB-like"/>
</dbReference>
<dbReference type="RefSeq" id="WP_344604719.1">
    <property type="nucleotide sequence ID" value="NZ_BAAAHE010000016.1"/>
</dbReference>
<dbReference type="Pfam" id="PF02350">
    <property type="entry name" value="Epimerase_2"/>
    <property type="match status" value="1"/>
</dbReference>
<dbReference type="Gene3D" id="3.40.50.2000">
    <property type="entry name" value="Glycogen Phosphorylase B"/>
    <property type="match status" value="2"/>
</dbReference>
<gene>
    <name evidence="3" type="primary">wecB</name>
    <name evidence="3" type="ORF">GCM10009547_22660</name>
</gene>
<dbReference type="CDD" id="cd03786">
    <property type="entry name" value="GTB_UDP-GlcNAc_2-Epimerase"/>
    <property type="match status" value="1"/>
</dbReference>
<evidence type="ECO:0000313" key="4">
    <source>
        <dbReference type="Proteomes" id="UP001500957"/>
    </source>
</evidence>
<feature type="domain" description="UDP-N-acetylglucosamine 2-epimerase" evidence="2">
    <location>
        <begin position="31"/>
        <end position="358"/>
    </location>
</feature>
<dbReference type="Proteomes" id="UP001500957">
    <property type="component" value="Unassembled WGS sequence"/>
</dbReference>
<organism evidence="3 4">
    <name type="scientific">Sporichthya brevicatena</name>
    <dbReference type="NCBI Taxonomy" id="171442"/>
    <lineage>
        <taxon>Bacteria</taxon>
        <taxon>Bacillati</taxon>
        <taxon>Actinomycetota</taxon>
        <taxon>Actinomycetes</taxon>
        <taxon>Sporichthyales</taxon>
        <taxon>Sporichthyaceae</taxon>
        <taxon>Sporichthya</taxon>
    </lineage>
</organism>
<dbReference type="SUPFAM" id="SSF53756">
    <property type="entry name" value="UDP-Glycosyltransferase/glycogen phosphorylase"/>
    <property type="match status" value="1"/>
</dbReference>
<protein>
    <submittedName>
        <fullName evidence="3">UDP-N-acetylglucosamine 2-epimerase (Non-hydrolyzing)</fullName>
    </submittedName>
</protein>
<dbReference type="InterPro" id="IPR003331">
    <property type="entry name" value="UDP_GlcNAc_Epimerase_2_dom"/>
</dbReference>
<name>A0ABP3S1M4_9ACTN</name>
<dbReference type="PANTHER" id="PTHR43174">
    <property type="entry name" value="UDP-N-ACETYLGLUCOSAMINE 2-EPIMERASE"/>
    <property type="match status" value="1"/>
</dbReference>
<keyword evidence="1" id="KW-0413">Isomerase</keyword>
<keyword evidence="4" id="KW-1185">Reference proteome</keyword>
<evidence type="ECO:0000259" key="2">
    <source>
        <dbReference type="Pfam" id="PF02350"/>
    </source>
</evidence>
<sequence length="365" mass="38729">MDAEILHVLGARPNFPKAAPVIRALDALAIPGLTQQIVHTGQHYDTLMSDVFFADLGLPEPVANLGVGSGSHGKQTGALLAGLEDLIAERRPELVLVYGDVNSTLAAALVCSKMGVPFGHVEAGLRSFDRTMPEEINRIVTDSLADLLFATSPEAIGLLGQEGISPDKVHLVGNPMIDSLFAALPKLDAAAMRARFSLPERYGVATLHRPGNVDDVAAARELVEAVNEVSRMLPIVLPLHPRGRATLAEAGLVATPDLQIVDPLGYLDFMSLVRGAALVLTDSGGVQEETTALKVPCLTARPNTERPITCTHGTNKLVTPATMVAAAKEALSAEAEWPPEGPPLWDGQAGPRIAHVLKRWLAARR</sequence>
<accession>A0ABP3S1M4</accession>
<dbReference type="NCBIfam" id="TIGR00236">
    <property type="entry name" value="wecB"/>
    <property type="match status" value="1"/>
</dbReference>
<proteinExistence type="inferred from homology"/>
<comment type="similarity">
    <text evidence="1">Belongs to the UDP-N-acetylglucosamine 2-epimerase family.</text>
</comment>